<evidence type="ECO:0000313" key="6">
    <source>
        <dbReference type="Proteomes" id="UP000236379"/>
    </source>
</evidence>
<dbReference type="GO" id="GO:0016757">
    <property type="term" value="F:glycosyltransferase activity"/>
    <property type="evidence" value="ECO:0007669"/>
    <property type="project" value="UniProtKB-KW"/>
</dbReference>
<comment type="caution">
    <text evidence="5">The sequence shown here is derived from an EMBL/GenBank/DDBJ whole genome shotgun (WGS) entry which is preliminary data.</text>
</comment>
<evidence type="ECO:0000313" key="5">
    <source>
        <dbReference type="EMBL" id="PNY79950.1"/>
    </source>
</evidence>
<dbReference type="RefSeq" id="WP_103313934.1">
    <property type="nucleotide sequence ID" value="NZ_PPPD01000002.1"/>
</dbReference>
<evidence type="ECO:0000256" key="3">
    <source>
        <dbReference type="ARBA" id="ARBA00022679"/>
    </source>
</evidence>
<dbReference type="EMBL" id="PPPD01000002">
    <property type="protein sequence ID" value="PNY79950.1"/>
    <property type="molecule type" value="Genomic_DNA"/>
</dbReference>
<reference evidence="5 6" key="1">
    <citation type="submission" date="2018-01" db="EMBL/GenBank/DDBJ databases">
        <title>Deinococcus koreensis sp. nov., a radiation-resistant bacterium isolated from river water.</title>
        <authorList>
            <person name="Choi A."/>
        </authorList>
    </citation>
    <scope>NUCLEOTIDE SEQUENCE [LARGE SCALE GENOMIC DNA]</scope>
    <source>
        <strain evidence="5 6">SJW1-2</strain>
    </source>
</reference>
<dbReference type="Pfam" id="PF00535">
    <property type="entry name" value="Glycos_transf_2"/>
    <property type="match status" value="1"/>
</dbReference>
<protein>
    <recommendedName>
        <fullName evidence="4">Glycosyltransferase 2-like domain-containing protein</fullName>
    </recommendedName>
</protein>
<keyword evidence="3" id="KW-0808">Transferase</keyword>
<dbReference type="PANTHER" id="PTHR43179">
    <property type="entry name" value="RHAMNOSYLTRANSFERASE WBBL"/>
    <property type="match status" value="1"/>
</dbReference>
<accession>A0A2K3UTW3</accession>
<name>A0A2K3UTW3_9DEIO</name>
<keyword evidence="2" id="KW-0328">Glycosyltransferase</keyword>
<keyword evidence="6" id="KW-1185">Reference proteome</keyword>
<dbReference type="AlphaFoldDB" id="A0A2K3UTW3"/>
<dbReference type="OrthoDB" id="9771846at2"/>
<feature type="domain" description="Glycosyltransferase 2-like" evidence="4">
    <location>
        <begin position="3"/>
        <end position="111"/>
    </location>
</feature>
<comment type="similarity">
    <text evidence="1">Belongs to the glycosyltransferase 2 family.</text>
</comment>
<evidence type="ECO:0000259" key="4">
    <source>
        <dbReference type="Pfam" id="PF00535"/>
    </source>
</evidence>
<evidence type="ECO:0000256" key="1">
    <source>
        <dbReference type="ARBA" id="ARBA00006739"/>
    </source>
</evidence>
<dbReference type="SUPFAM" id="SSF53448">
    <property type="entry name" value="Nucleotide-diphospho-sugar transferases"/>
    <property type="match status" value="1"/>
</dbReference>
<dbReference type="Gene3D" id="3.90.550.10">
    <property type="entry name" value="Spore Coat Polysaccharide Biosynthesis Protein SpsA, Chain A"/>
    <property type="match status" value="1"/>
</dbReference>
<organism evidence="5 6">
    <name type="scientific">Deinococcus koreensis</name>
    <dbReference type="NCBI Taxonomy" id="2054903"/>
    <lineage>
        <taxon>Bacteria</taxon>
        <taxon>Thermotogati</taxon>
        <taxon>Deinococcota</taxon>
        <taxon>Deinococci</taxon>
        <taxon>Deinococcales</taxon>
        <taxon>Deinococcaceae</taxon>
        <taxon>Deinococcus</taxon>
    </lineage>
</organism>
<proteinExistence type="inferred from homology"/>
<dbReference type="Proteomes" id="UP000236379">
    <property type="component" value="Unassembled WGS sequence"/>
</dbReference>
<sequence length="338" mass="38603">MISVSLISYNSPEVTIRAIKSILIHLIKEVNEFEFIVVDNASTEDNVNLIREQFSDVKLIVLNENIGFARAHNLAIKSSQGEVIVIANSDVIICEEGVFNSIESKFQSHPEIGAIAPLIVDARGLPSPSSRDIMIYSLKSTMLSVLNSIFPMVNRDKASKMPKVIKNIVFSGHESAHPNFQSRYVRWVDGMFVAFRRDALIENGLFDEFYFFDHEIGDLLLRIARKYKIYYDASCKIMHLGGYSRSKNPKIIKSSILGYIHFIYNNKREYYRVISYEIIILSKMKSAMSKIRQRDEESKIWEEILQASSQYMKNPVMAASNTPSLEKISSTQRGSNYE</sequence>
<gene>
    <name evidence="5" type="ORF">CVO96_18335</name>
</gene>
<dbReference type="PANTHER" id="PTHR43179:SF12">
    <property type="entry name" value="GALACTOFURANOSYLTRANSFERASE GLFT2"/>
    <property type="match status" value="1"/>
</dbReference>
<dbReference type="InterPro" id="IPR001173">
    <property type="entry name" value="Glyco_trans_2-like"/>
</dbReference>
<dbReference type="InterPro" id="IPR029044">
    <property type="entry name" value="Nucleotide-diphossugar_trans"/>
</dbReference>
<evidence type="ECO:0000256" key="2">
    <source>
        <dbReference type="ARBA" id="ARBA00022676"/>
    </source>
</evidence>